<keyword evidence="1" id="KW-0677">Repeat</keyword>
<dbReference type="HOGENOM" id="CLU_2578561_0_0_1"/>
<dbReference type="ExpressionAtlas" id="M1AB46">
    <property type="expression patterns" value="baseline"/>
</dbReference>
<reference evidence="4" key="1">
    <citation type="journal article" date="2011" name="Nature">
        <title>Genome sequence and analysis of the tuber crop potato.</title>
        <authorList>
            <consortium name="The Potato Genome Sequencing Consortium"/>
        </authorList>
    </citation>
    <scope>NUCLEOTIDE SEQUENCE [LARGE SCALE GENOMIC DNA]</scope>
    <source>
        <strain evidence="4">cv. DM1-3 516 R44</strain>
    </source>
</reference>
<dbReference type="InterPro" id="IPR046960">
    <property type="entry name" value="PPR_At4g14850-like_plant"/>
</dbReference>
<dbReference type="GO" id="GO:0003723">
    <property type="term" value="F:RNA binding"/>
    <property type="evidence" value="ECO:0007669"/>
    <property type="project" value="InterPro"/>
</dbReference>
<dbReference type="Pfam" id="PF13041">
    <property type="entry name" value="PPR_2"/>
    <property type="match status" value="1"/>
</dbReference>
<dbReference type="AlphaFoldDB" id="M1AB46"/>
<dbReference type="InterPro" id="IPR002885">
    <property type="entry name" value="PPR_rpt"/>
</dbReference>
<feature type="repeat" description="PPR" evidence="2">
    <location>
        <begin position="40"/>
        <end position="74"/>
    </location>
</feature>
<evidence type="ECO:0000313" key="3">
    <source>
        <dbReference type="EnsemblPlants" id="PGSC0003DMT400018777"/>
    </source>
</evidence>
<reference evidence="3" key="2">
    <citation type="submission" date="2015-06" db="UniProtKB">
        <authorList>
            <consortium name="EnsemblPlants"/>
        </authorList>
    </citation>
    <scope>IDENTIFICATION</scope>
    <source>
        <strain evidence="3">DM1-3 516 R44</strain>
    </source>
</reference>
<evidence type="ECO:0000256" key="2">
    <source>
        <dbReference type="PROSITE-ProRule" id="PRU00708"/>
    </source>
</evidence>
<dbReference type="Gramene" id="PGSC0003DMT400018777">
    <property type="protein sequence ID" value="PGSC0003DMT400018777"/>
    <property type="gene ID" value="PGSC0003DMG400007279"/>
</dbReference>
<dbReference type="PANTHER" id="PTHR47926">
    <property type="entry name" value="PENTATRICOPEPTIDE REPEAT-CONTAINING PROTEIN"/>
    <property type="match status" value="1"/>
</dbReference>
<dbReference type="Gene3D" id="1.25.40.10">
    <property type="entry name" value="Tetratricopeptide repeat domain"/>
    <property type="match status" value="1"/>
</dbReference>
<keyword evidence="4" id="KW-1185">Reference proteome</keyword>
<dbReference type="EnsemblPlants" id="PGSC0003DMT400018777">
    <property type="protein sequence ID" value="PGSC0003DMT400018777"/>
    <property type="gene ID" value="PGSC0003DMG400007279"/>
</dbReference>
<proteinExistence type="predicted"/>
<name>M1AB46_SOLTU</name>
<organism evidence="3 4">
    <name type="scientific">Solanum tuberosum</name>
    <name type="common">Potato</name>
    <dbReference type="NCBI Taxonomy" id="4113"/>
    <lineage>
        <taxon>Eukaryota</taxon>
        <taxon>Viridiplantae</taxon>
        <taxon>Streptophyta</taxon>
        <taxon>Embryophyta</taxon>
        <taxon>Tracheophyta</taxon>
        <taxon>Spermatophyta</taxon>
        <taxon>Magnoliopsida</taxon>
        <taxon>eudicotyledons</taxon>
        <taxon>Gunneridae</taxon>
        <taxon>Pentapetalae</taxon>
        <taxon>asterids</taxon>
        <taxon>lamiids</taxon>
        <taxon>Solanales</taxon>
        <taxon>Solanaceae</taxon>
        <taxon>Solanoideae</taxon>
        <taxon>Solaneae</taxon>
        <taxon>Solanum</taxon>
    </lineage>
</organism>
<dbReference type="InParanoid" id="M1AB46"/>
<dbReference type="EnsemblPlants" id="PGSC0003DMT400018778">
    <property type="protein sequence ID" value="PGSC0003DMT400018778"/>
    <property type="gene ID" value="PGSC0003DMG400007279"/>
</dbReference>
<evidence type="ECO:0000256" key="1">
    <source>
        <dbReference type="ARBA" id="ARBA00022737"/>
    </source>
</evidence>
<sequence>MTALLTFALRRQISTLNSFIGNENLREAWKLFDQSPHLTNVVSWNTFIAGCFKHSHIQQAEYLFDQMPHRDVISWNTMLSR</sequence>
<protein>
    <submittedName>
        <fullName evidence="3">Binding protein</fullName>
    </submittedName>
</protein>
<dbReference type="PROSITE" id="PS51375">
    <property type="entry name" value="PPR"/>
    <property type="match status" value="1"/>
</dbReference>
<dbReference type="InterPro" id="IPR011990">
    <property type="entry name" value="TPR-like_helical_dom_sf"/>
</dbReference>
<evidence type="ECO:0000313" key="4">
    <source>
        <dbReference type="Proteomes" id="UP000011115"/>
    </source>
</evidence>
<dbReference type="eggNOG" id="KOG4197">
    <property type="taxonomic scope" value="Eukaryota"/>
</dbReference>
<dbReference type="OMA" id="FIAGCFK"/>
<dbReference type="PaxDb" id="4113-PGSC0003DMT400018777"/>
<dbReference type="NCBIfam" id="TIGR00756">
    <property type="entry name" value="PPR"/>
    <property type="match status" value="1"/>
</dbReference>
<dbReference type="Gramene" id="PGSC0003DMT400018778">
    <property type="protein sequence ID" value="PGSC0003DMT400018778"/>
    <property type="gene ID" value="PGSC0003DMG400007279"/>
</dbReference>
<dbReference type="GO" id="GO:0009451">
    <property type="term" value="P:RNA modification"/>
    <property type="evidence" value="ECO:0007669"/>
    <property type="project" value="InterPro"/>
</dbReference>
<dbReference type="Proteomes" id="UP000011115">
    <property type="component" value="Unassembled WGS sequence"/>
</dbReference>
<accession>M1AB46</accession>